<evidence type="ECO:0000313" key="3">
    <source>
        <dbReference type="EMBL" id="WVZ77527.1"/>
    </source>
</evidence>
<accession>A0AAQ3TT54</accession>
<dbReference type="SUPFAM" id="SSF53098">
    <property type="entry name" value="Ribonuclease H-like"/>
    <property type="match status" value="1"/>
</dbReference>
<dbReference type="Proteomes" id="UP001341281">
    <property type="component" value="Chromosome 05"/>
</dbReference>
<feature type="region of interest" description="Disordered" evidence="1">
    <location>
        <begin position="1"/>
        <end position="82"/>
    </location>
</feature>
<dbReference type="InterPro" id="IPR025525">
    <property type="entry name" value="hAT-like_transposase_RNase-H"/>
</dbReference>
<feature type="compositionally biased region" description="Basic and acidic residues" evidence="1">
    <location>
        <begin position="46"/>
        <end position="59"/>
    </location>
</feature>
<gene>
    <name evidence="3" type="ORF">U9M48_025385</name>
</gene>
<dbReference type="InterPro" id="IPR012337">
    <property type="entry name" value="RNaseH-like_sf"/>
</dbReference>
<evidence type="ECO:0000259" key="2">
    <source>
        <dbReference type="Pfam" id="PF14372"/>
    </source>
</evidence>
<dbReference type="EMBL" id="CP144749">
    <property type="protein sequence ID" value="WVZ77527.1"/>
    <property type="molecule type" value="Genomic_DNA"/>
</dbReference>
<reference evidence="3 4" key="1">
    <citation type="submission" date="2024-02" db="EMBL/GenBank/DDBJ databases">
        <title>High-quality chromosome-scale genome assembly of Pensacola bahiagrass (Paspalum notatum Flugge var. saurae).</title>
        <authorList>
            <person name="Vega J.M."/>
            <person name="Podio M."/>
            <person name="Orjuela J."/>
            <person name="Siena L.A."/>
            <person name="Pessino S.C."/>
            <person name="Combes M.C."/>
            <person name="Mariac C."/>
            <person name="Albertini E."/>
            <person name="Pupilli F."/>
            <person name="Ortiz J.P.A."/>
            <person name="Leblanc O."/>
        </authorList>
    </citation>
    <scope>NUCLEOTIDE SEQUENCE [LARGE SCALE GENOMIC DNA]</scope>
    <source>
        <strain evidence="3">R1</strain>
        <tissue evidence="3">Leaf</tissue>
    </source>
</reference>
<dbReference type="Pfam" id="PF14372">
    <property type="entry name" value="hAT-like_RNase-H"/>
    <property type="match status" value="1"/>
</dbReference>
<sequence length="473" mass="53267">MGKKRPATRRPPVLASNPRARASAANPSSVDARIDPRQLSPSRGDYGMDDRDIDAKHDVLEDDPPAANVGDGVTAGDNKPIPPSTGGLRAPCWKHMTKKKVTEDGVVHYFAVCNYCKRELSAGSGSNRHYKACLARLGQTQGGGMQTQLNFAADGTVARNEIANFIVSKDLPIMLGENQNFKKLIQRAFCPQNQPILSITLDNASAKTTAIEILTLQLQSYIKGYIIHHSSRIISVPIRFITCTPQMIAKFAEYCRAHDKRPRKFALDMKVRWNSTYHMLKSLETTNVLSGAYYPTTCLVIDYIWLMAESFSKYRSDSLLRTIVDPMKVKFLKYFEQISHVYCFATIFDPRKKLDGLQTALEGIGDALDMDFSDAFNHIKEELFNVFGYYYEKYGESEIDSHVVEPDADITDTSLTTHLWKRVKEKEPANSSSSQRWNPNTELNHYLSTNFAGSDRALRGEKIKLHRRLGSFC</sequence>
<dbReference type="SMART" id="SM00614">
    <property type="entry name" value="ZnF_BED"/>
    <property type="match status" value="1"/>
</dbReference>
<feature type="domain" description="hAT-like transposase RNase-H fold" evidence="2">
    <location>
        <begin position="290"/>
        <end position="383"/>
    </location>
</feature>
<feature type="compositionally biased region" description="Low complexity" evidence="1">
    <location>
        <begin position="15"/>
        <end position="29"/>
    </location>
</feature>
<name>A0AAQ3TT54_PASNO</name>
<organism evidence="3 4">
    <name type="scientific">Paspalum notatum var. saurae</name>
    <dbReference type="NCBI Taxonomy" id="547442"/>
    <lineage>
        <taxon>Eukaryota</taxon>
        <taxon>Viridiplantae</taxon>
        <taxon>Streptophyta</taxon>
        <taxon>Embryophyta</taxon>
        <taxon>Tracheophyta</taxon>
        <taxon>Spermatophyta</taxon>
        <taxon>Magnoliopsida</taxon>
        <taxon>Liliopsida</taxon>
        <taxon>Poales</taxon>
        <taxon>Poaceae</taxon>
        <taxon>PACMAD clade</taxon>
        <taxon>Panicoideae</taxon>
        <taxon>Andropogonodae</taxon>
        <taxon>Paspaleae</taxon>
        <taxon>Paspalinae</taxon>
        <taxon>Paspalum</taxon>
    </lineage>
</organism>
<evidence type="ECO:0000313" key="4">
    <source>
        <dbReference type="Proteomes" id="UP001341281"/>
    </source>
</evidence>
<dbReference type="AlphaFoldDB" id="A0AAQ3TT54"/>
<evidence type="ECO:0000256" key="1">
    <source>
        <dbReference type="SAM" id="MobiDB-lite"/>
    </source>
</evidence>
<proteinExistence type="predicted"/>
<protein>
    <recommendedName>
        <fullName evidence="2">hAT-like transposase RNase-H fold domain-containing protein</fullName>
    </recommendedName>
</protein>
<dbReference type="PANTHER" id="PTHR23272">
    <property type="entry name" value="BED FINGER-RELATED"/>
    <property type="match status" value="1"/>
</dbReference>
<keyword evidence="4" id="KW-1185">Reference proteome</keyword>
<dbReference type="GO" id="GO:0003677">
    <property type="term" value="F:DNA binding"/>
    <property type="evidence" value="ECO:0007669"/>
    <property type="project" value="InterPro"/>
</dbReference>
<dbReference type="PANTHER" id="PTHR23272:SF104">
    <property type="entry name" value="HAT FAMILY DIMERISATION DOMAIN CONTAINING PROTEIN, EXPRESSED"/>
    <property type="match status" value="1"/>
</dbReference>